<dbReference type="InterPro" id="IPR007197">
    <property type="entry name" value="rSAM"/>
</dbReference>
<dbReference type="Gene3D" id="3.20.20.70">
    <property type="entry name" value="Aldolase class I"/>
    <property type="match status" value="1"/>
</dbReference>
<dbReference type="InterPro" id="IPR058240">
    <property type="entry name" value="rSAM_sf"/>
</dbReference>
<dbReference type="EMBL" id="QSHZ01000077">
    <property type="protein sequence ID" value="RHC45315.1"/>
    <property type="molecule type" value="Genomic_DNA"/>
</dbReference>
<dbReference type="RefSeq" id="WP_002570927.1">
    <property type="nucleotide sequence ID" value="NZ_JADMVR010000046.1"/>
</dbReference>
<evidence type="ECO:0000259" key="5">
    <source>
        <dbReference type="PROSITE" id="PS51918"/>
    </source>
</evidence>
<sequence>MTMRQGNMILVAHLGLSYACNMRCKHCFVRHKKEDYVIQHYKEIIDKLNDIGVISLYYTYGESLLCPQFYEVASYCHNLKISQILMSNGYFIDSLEDVNKIKMSGINQVFVSLDSISEQAHDKNRGKQGAFEHALQAIKLLRLGQVTTGIANSISSDNVEEMNDMYKLGCELGVKYISYLRIRNQGGLVKFPEELQKKYEDNIKSLIIEAKQNYTQIKFHDPTLKKMINTMISDRIIDGLEKDKYCSMLECSMQHSISIAPNGDFSRCSLSDCVIGNLKTNTLDEMDDRINNYACVKTYRSI</sequence>
<keyword evidence="3" id="KW-0408">Iron</keyword>
<name>A0A414AE15_9FIRM</name>
<dbReference type="GO" id="GO:0046872">
    <property type="term" value="F:metal ion binding"/>
    <property type="evidence" value="ECO:0007669"/>
    <property type="project" value="UniProtKB-KW"/>
</dbReference>
<comment type="caution">
    <text evidence="6">The sequence shown here is derived from an EMBL/GenBank/DDBJ whole genome shotgun (WGS) entry which is preliminary data.</text>
</comment>
<dbReference type="SFLD" id="SFLDG01067">
    <property type="entry name" value="SPASM/twitch_domain_containing"/>
    <property type="match status" value="1"/>
</dbReference>
<dbReference type="InterPro" id="IPR013785">
    <property type="entry name" value="Aldolase_TIM"/>
</dbReference>
<dbReference type="SFLD" id="SFLDS00029">
    <property type="entry name" value="Radical_SAM"/>
    <property type="match status" value="1"/>
</dbReference>
<dbReference type="GO" id="GO:0003824">
    <property type="term" value="F:catalytic activity"/>
    <property type="evidence" value="ECO:0007669"/>
    <property type="project" value="InterPro"/>
</dbReference>
<keyword evidence="1" id="KW-0949">S-adenosyl-L-methionine</keyword>
<dbReference type="PANTHER" id="PTHR11228">
    <property type="entry name" value="RADICAL SAM DOMAIN PROTEIN"/>
    <property type="match status" value="1"/>
</dbReference>
<evidence type="ECO:0000313" key="6">
    <source>
        <dbReference type="EMBL" id="RHC45315.1"/>
    </source>
</evidence>
<organism evidence="6 7">
    <name type="scientific">Enterocloster bolteae</name>
    <dbReference type="NCBI Taxonomy" id="208479"/>
    <lineage>
        <taxon>Bacteria</taxon>
        <taxon>Bacillati</taxon>
        <taxon>Bacillota</taxon>
        <taxon>Clostridia</taxon>
        <taxon>Lachnospirales</taxon>
        <taxon>Lachnospiraceae</taxon>
        <taxon>Enterocloster</taxon>
    </lineage>
</organism>
<accession>A0A414AE15</accession>
<dbReference type="Pfam" id="PF04055">
    <property type="entry name" value="Radical_SAM"/>
    <property type="match status" value="1"/>
</dbReference>
<evidence type="ECO:0000256" key="2">
    <source>
        <dbReference type="ARBA" id="ARBA00022723"/>
    </source>
</evidence>
<dbReference type="InterPro" id="IPR050377">
    <property type="entry name" value="Radical_SAM_PqqE_MftC-like"/>
</dbReference>
<gene>
    <name evidence="6" type="ORF">DW839_32500</name>
</gene>
<dbReference type="CDD" id="cd01335">
    <property type="entry name" value="Radical_SAM"/>
    <property type="match status" value="1"/>
</dbReference>
<dbReference type="SUPFAM" id="SSF102114">
    <property type="entry name" value="Radical SAM enzymes"/>
    <property type="match status" value="1"/>
</dbReference>
<dbReference type="PROSITE" id="PS51918">
    <property type="entry name" value="RADICAL_SAM"/>
    <property type="match status" value="1"/>
</dbReference>
<dbReference type="GO" id="GO:0051536">
    <property type="term" value="F:iron-sulfur cluster binding"/>
    <property type="evidence" value="ECO:0007669"/>
    <property type="project" value="UniProtKB-KW"/>
</dbReference>
<evidence type="ECO:0000256" key="4">
    <source>
        <dbReference type="ARBA" id="ARBA00023014"/>
    </source>
</evidence>
<protein>
    <submittedName>
        <fullName evidence="6">Radical SAM protein</fullName>
    </submittedName>
</protein>
<dbReference type="PROSITE" id="PS51257">
    <property type="entry name" value="PROKAR_LIPOPROTEIN"/>
    <property type="match status" value="1"/>
</dbReference>
<evidence type="ECO:0000256" key="3">
    <source>
        <dbReference type="ARBA" id="ARBA00023004"/>
    </source>
</evidence>
<dbReference type="AlphaFoldDB" id="A0A414AE15"/>
<keyword evidence="4" id="KW-0411">Iron-sulfur</keyword>
<reference evidence="6 7" key="1">
    <citation type="submission" date="2018-08" db="EMBL/GenBank/DDBJ databases">
        <title>A genome reference for cultivated species of the human gut microbiota.</title>
        <authorList>
            <person name="Zou Y."/>
            <person name="Xue W."/>
            <person name="Luo G."/>
        </authorList>
    </citation>
    <scope>NUCLEOTIDE SEQUENCE [LARGE SCALE GENOMIC DNA]</scope>
    <source>
        <strain evidence="6 7">AM35-14</strain>
    </source>
</reference>
<evidence type="ECO:0000256" key="1">
    <source>
        <dbReference type="ARBA" id="ARBA00022691"/>
    </source>
</evidence>
<feature type="domain" description="Radical SAM core" evidence="5">
    <location>
        <begin position="6"/>
        <end position="218"/>
    </location>
</feature>
<evidence type="ECO:0000313" key="7">
    <source>
        <dbReference type="Proteomes" id="UP000283975"/>
    </source>
</evidence>
<keyword evidence="2" id="KW-0479">Metal-binding</keyword>
<proteinExistence type="predicted"/>
<dbReference type="GO" id="GO:0006783">
    <property type="term" value="P:heme biosynthetic process"/>
    <property type="evidence" value="ECO:0007669"/>
    <property type="project" value="TreeGrafter"/>
</dbReference>
<dbReference type="PANTHER" id="PTHR11228:SF7">
    <property type="entry name" value="PQQA PEPTIDE CYCLASE"/>
    <property type="match status" value="1"/>
</dbReference>
<dbReference type="Proteomes" id="UP000283975">
    <property type="component" value="Unassembled WGS sequence"/>
</dbReference>